<dbReference type="AlphaFoldDB" id="A0A6N9YSZ7"/>
<dbReference type="Gene3D" id="1.10.3720.10">
    <property type="entry name" value="MetI-like"/>
    <property type="match status" value="1"/>
</dbReference>
<dbReference type="Pfam" id="PF00528">
    <property type="entry name" value="BPD_transp_1"/>
    <property type="match status" value="1"/>
</dbReference>
<dbReference type="PANTHER" id="PTHR43386:SF6">
    <property type="entry name" value="ABC TRANSPORTER PERMEASE PROTEIN"/>
    <property type="match status" value="1"/>
</dbReference>
<proteinExistence type="inferred from homology"/>
<gene>
    <name evidence="9" type="ORF">G1H11_22485</name>
</gene>
<keyword evidence="3" id="KW-1003">Cell membrane</keyword>
<dbReference type="Proteomes" id="UP000469185">
    <property type="component" value="Unassembled WGS sequence"/>
</dbReference>
<dbReference type="CDD" id="cd06261">
    <property type="entry name" value="TM_PBP2"/>
    <property type="match status" value="1"/>
</dbReference>
<comment type="similarity">
    <text evidence="7">Belongs to the binding-protein-dependent transport system permease family.</text>
</comment>
<dbReference type="GO" id="GO:0055085">
    <property type="term" value="P:transmembrane transport"/>
    <property type="evidence" value="ECO:0007669"/>
    <property type="project" value="InterPro"/>
</dbReference>
<dbReference type="InterPro" id="IPR000515">
    <property type="entry name" value="MetI-like"/>
</dbReference>
<comment type="caution">
    <text evidence="9">The sequence shown here is derived from an EMBL/GenBank/DDBJ whole genome shotgun (WGS) entry which is preliminary data.</text>
</comment>
<feature type="transmembrane region" description="Helical" evidence="7">
    <location>
        <begin position="207"/>
        <end position="232"/>
    </location>
</feature>
<dbReference type="InterPro" id="IPR050366">
    <property type="entry name" value="BP-dependent_transpt_permease"/>
</dbReference>
<keyword evidence="2 7" id="KW-0813">Transport</keyword>
<protein>
    <submittedName>
        <fullName evidence="9">ABC transporter permease</fullName>
    </submittedName>
</protein>
<evidence type="ECO:0000256" key="4">
    <source>
        <dbReference type="ARBA" id="ARBA00022692"/>
    </source>
</evidence>
<evidence type="ECO:0000313" key="9">
    <source>
        <dbReference type="EMBL" id="NED98070.1"/>
    </source>
</evidence>
<evidence type="ECO:0000256" key="6">
    <source>
        <dbReference type="ARBA" id="ARBA00023136"/>
    </source>
</evidence>
<accession>A0A6N9YSZ7</accession>
<sequence>MRRPRSAVWLALRRNPVFYVAGLLVAVLIVMAAAPGLFTDADPSRCRLGLSREGPAEGAPFGYNLQGCDLYARTVYGARASVVVGVCATAAVVLLGGMIGMTAGYFGGWVDAVLSRVTDVFFGVPLLLGALVVLVAFPSGAAASPWETTAKVVLALAVLGWTTAARIMRAAVIQVKNTDYVNAALSLGSGHGRILTRHVLPNAVAPVLAWATIAVGTFIAVEATLSFVGIGLQPPVISWGTEISDAQAYVRQSPHMLVFPSAFLSVTVLAFVMLGDAVRTAMDPRERRA</sequence>
<dbReference type="SUPFAM" id="SSF161098">
    <property type="entry name" value="MetI-like"/>
    <property type="match status" value="1"/>
</dbReference>
<feature type="transmembrane region" description="Helical" evidence="7">
    <location>
        <begin position="149"/>
        <end position="168"/>
    </location>
</feature>
<keyword evidence="5 7" id="KW-1133">Transmembrane helix</keyword>
<feature type="transmembrane region" description="Helical" evidence="7">
    <location>
        <begin position="257"/>
        <end position="278"/>
    </location>
</feature>
<evidence type="ECO:0000256" key="2">
    <source>
        <dbReference type="ARBA" id="ARBA00022448"/>
    </source>
</evidence>
<keyword evidence="4 7" id="KW-0812">Transmembrane</keyword>
<dbReference type="EMBL" id="JAAGOB010000016">
    <property type="protein sequence ID" value="NED98070.1"/>
    <property type="molecule type" value="Genomic_DNA"/>
</dbReference>
<feature type="domain" description="ABC transmembrane type-1" evidence="8">
    <location>
        <begin position="78"/>
        <end position="275"/>
    </location>
</feature>
<dbReference type="RefSeq" id="WP_163820861.1">
    <property type="nucleotide sequence ID" value="NZ_JAAGOB010000016.1"/>
</dbReference>
<evidence type="ECO:0000256" key="3">
    <source>
        <dbReference type="ARBA" id="ARBA00022475"/>
    </source>
</evidence>
<evidence type="ECO:0000313" key="10">
    <source>
        <dbReference type="Proteomes" id="UP000469185"/>
    </source>
</evidence>
<reference evidence="9 10" key="1">
    <citation type="submission" date="2020-02" db="EMBL/GenBank/DDBJ databases">
        <authorList>
            <person name="Li X.-J."/>
            <person name="Feng X.-M."/>
        </authorList>
    </citation>
    <scope>NUCLEOTIDE SEQUENCE [LARGE SCALE GENOMIC DNA]</scope>
    <source>
        <strain evidence="9 10">CGMCC 4.7225</strain>
    </source>
</reference>
<evidence type="ECO:0000256" key="1">
    <source>
        <dbReference type="ARBA" id="ARBA00004651"/>
    </source>
</evidence>
<organism evidence="9 10">
    <name type="scientific">Phytoactinopolyspora alkaliphila</name>
    <dbReference type="NCBI Taxonomy" id="1783498"/>
    <lineage>
        <taxon>Bacteria</taxon>
        <taxon>Bacillati</taxon>
        <taxon>Actinomycetota</taxon>
        <taxon>Actinomycetes</taxon>
        <taxon>Jiangellales</taxon>
        <taxon>Jiangellaceae</taxon>
        <taxon>Phytoactinopolyspora</taxon>
    </lineage>
</organism>
<feature type="transmembrane region" description="Helical" evidence="7">
    <location>
        <begin position="120"/>
        <end position="143"/>
    </location>
</feature>
<keyword evidence="10" id="KW-1185">Reference proteome</keyword>
<dbReference type="InterPro" id="IPR035906">
    <property type="entry name" value="MetI-like_sf"/>
</dbReference>
<feature type="transmembrane region" description="Helical" evidence="7">
    <location>
        <begin position="16"/>
        <end position="38"/>
    </location>
</feature>
<dbReference type="PROSITE" id="PS50928">
    <property type="entry name" value="ABC_TM1"/>
    <property type="match status" value="1"/>
</dbReference>
<evidence type="ECO:0000256" key="7">
    <source>
        <dbReference type="RuleBase" id="RU363032"/>
    </source>
</evidence>
<dbReference type="PANTHER" id="PTHR43386">
    <property type="entry name" value="OLIGOPEPTIDE TRANSPORT SYSTEM PERMEASE PROTEIN APPC"/>
    <property type="match status" value="1"/>
</dbReference>
<name>A0A6N9YSZ7_9ACTN</name>
<evidence type="ECO:0000256" key="5">
    <source>
        <dbReference type="ARBA" id="ARBA00022989"/>
    </source>
</evidence>
<keyword evidence="6 7" id="KW-0472">Membrane</keyword>
<dbReference type="GO" id="GO:0005886">
    <property type="term" value="C:plasma membrane"/>
    <property type="evidence" value="ECO:0007669"/>
    <property type="project" value="UniProtKB-SubCell"/>
</dbReference>
<evidence type="ECO:0000259" key="8">
    <source>
        <dbReference type="PROSITE" id="PS50928"/>
    </source>
</evidence>
<comment type="subcellular location">
    <subcellularLocation>
        <location evidence="1 7">Cell membrane</location>
        <topology evidence="1 7">Multi-pass membrane protein</topology>
    </subcellularLocation>
</comment>
<feature type="transmembrane region" description="Helical" evidence="7">
    <location>
        <begin position="82"/>
        <end position="108"/>
    </location>
</feature>